<keyword evidence="1" id="KW-0472">Membrane</keyword>
<feature type="transmembrane region" description="Helical" evidence="1">
    <location>
        <begin position="48"/>
        <end position="67"/>
    </location>
</feature>
<feature type="transmembrane region" description="Helical" evidence="1">
    <location>
        <begin position="79"/>
        <end position="98"/>
    </location>
</feature>
<evidence type="ECO:0008006" key="4">
    <source>
        <dbReference type="Google" id="ProtNLM"/>
    </source>
</evidence>
<dbReference type="RefSeq" id="WP_318781525.1">
    <property type="nucleotide sequence ID" value="NZ_BAAASY010000033.1"/>
</dbReference>
<evidence type="ECO:0000313" key="3">
    <source>
        <dbReference type="Proteomes" id="UP000661607"/>
    </source>
</evidence>
<gene>
    <name evidence="2" type="ORF">H4W81_000931</name>
</gene>
<evidence type="ECO:0000256" key="1">
    <source>
        <dbReference type="SAM" id="Phobius"/>
    </source>
</evidence>
<keyword evidence="1" id="KW-0812">Transmembrane</keyword>
<name>A0ABR9K832_9ACTN</name>
<organism evidence="2 3">
    <name type="scientific">Nonomuraea africana</name>
    <dbReference type="NCBI Taxonomy" id="46171"/>
    <lineage>
        <taxon>Bacteria</taxon>
        <taxon>Bacillati</taxon>
        <taxon>Actinomycetota</taxon>
        <taxon>Actinomycetes</taxon>
        <taxon>Streptosporangiales</taxon>
        <taxon>Streptosporangiaceae</taxon>
        <taxon>Nonomuraea</taxon>
    </lineage>
</organism>
<reference evidence="2 3" key="1">
    <citation type="submission" date="2020-10" db="EMBL/GenBank/DDBJ databases">
        <title>Sequencing the genomes of 1000 actinobacteria strains.</title>
        <authorList>
            <person name="Klenk H.-P."/>
        </authorList>
    </citation>
    <scope>NUCLEOTIDE SEQUENCE [LARGE SCALE GENOMIC DNA]</scope>
    <source>
        <strain evidence="2 3">DSM 43748</strain>
    </source>
</reference>
<dbReference type="InterPro" id="IPR020348">
    <property type="entry name" value="Uncharacterised_YvaD"/>
</dbReference>
<sequence length="161" mass="17731">MLRATKALMLVTDLGFVAYFSVTGLGLIPPQWAFADYANPLMADWNWSFLWIDLLASATGLTSLWLLRAGGARGRGLMLVSLVLTMASGLMAIAFWTLRGDFSPAWWIPNLYLLLFPIPAIVALTAPAARDGGAPAQTVELGRIREDRWWSGQWCSTSARR</sequence>
<feature type="transmembrane region" description="Helical" evidence="1">
    <location>
        <begin position="104"/>
        <end position="124"/>
    </location>
</feature>
<dbReference type="Proteomes" id="UP000661607">
    <property type="component" value="Unassembled WGS sequence"/>
</dbReference>
<protein>
    <recommendedName>
        <fullName evidence="4">DUF998 domain-containing protein</fullName>
    </recommendedName>
</protein>
<keyword evidence="3" id="KW-1185">Reference proteome</keyword>
<dbReference type="Pfam" id="PF17314">
    <property type="entry name" value="DUF5360"/>
    <property type="match status" value="1"/>
</dbReference>
<proteinExistence type="predicted"/>
<accession>A0ABR9K832</accession>
<keyword evidence="1" id="KW-1133">Transmembrane helix</keyword>
<comment type="caution">
    <text evidence="2">The sequence shown here is derived from an EMBL/GenBank/DDBJ whole genome shotgun (WGS) entry which is preliminary data.</text>
</comment>
<feature type="transmembrane region" description="Helical" evidence="1">
    <location>
        <begin position="7"/>
        <end position="28"/>
    </location>
</feature>
<evidence type="ECO:0000313" key="2">
    <source>
        <dbReference type="EMBL" id="MBE1558152.1"/>
    </source>
</evidence>
<dbReference type="EMBL" id="JADBEF010000001">
    <property type="protein sequence ID" value="MBE1558152.1"/>
    <property type="molecule type" value="Genomic_DNA"/>
</dbReference>